<dbReference type="Pfam" id="PF00632">
    <property type="entry name" value="HECT"/>
    <property type="match status" value="1"/>
</dbReference>
<dbReference type="PROSITE" id="PS50237">
    <property type="entry name" value="HECT"/>
    <property type="match status" value="1"/>
</dbReference>
<dbReference type="InterPro" id="IPR000569">
    <property type="entry name" value="HECT_dom"/>
</dbReference>
<evidence type="ECO:0000259" key="6">
    <source>
        <dbReference type="PROSITE" id="PS50237"/>
    </source>
</evidence>
<dbReference type="GO" id="GO:0061630">
    <property type="term" value="F:ubiquitin protein ligase activity"/>
    <property type="evidence" value="ECO:0007669"/>
    <property type="project" value="UniProtKB-EC"/>
</dbReference>
<evidence type="ECO:0000256" key="1">
    <source>
        <dbReference type="ARBA" id="ARBA00000885"/>
    </source>
</evidence>
<dbReference type="SUPFAM" id="SSF56204">
    <property type="entry name" value="Hect, E3 ligase catalytic domain"/>
    <property type="match status" value="1"/>
</dbReference>
<comment type="catalytic activity">
    <reaction evidence="1">
        <text>S-ubiquitinyl-[E2 ubiquitin-conjugating enzyme]-L-cysteine + [acceptor protein]-L-lysine = [E2 ubiquitin-conjugating enzyme]-L-cysteine + N(6)-ubiquitinyl-[acceptor protein]-L-lysine.</text>
        <dbReference type="EC" id="2.3.2.26"/>
    </reaction>
</comment>
<dbReference type="PANTHER" id="PTHR45700">
    <property type="entry name" value="UBIQUITIN-PROTEIN LIGASE E3C"/>
    <property type="match status" value="1"/>
</dbReference>
<dbReference type="FunFam" id="3.30.2410.10:FF:000003">
    <property type="entry name" value="probable E3 ubiquitin-protein ligase HERC4 isoform X1"/>
    <property type="match status" value="1"/>
</dbReference>
<evidence type="ECO:0000256" key="2">
    <source>
        <dbReference type="ARBA" id="ARBA00012485"/>
    </source>
</evidence>
<gene>
    <name evidence="7" type="primary">Huwe1</name>
    <name evidence="7" type="ORF">AK812_SmicGene1897</name>
</gene>
<dbReference type="GO" id="GO:0000209">
    <property type="term" value="P:protein polyubiquitination"/>
    <property type="evidence" value="ECO:0007669"/>
    <property type="project" value="InterPro"/>
</dbReference>
<feature type="active site" description="Glycyl thioester intermediate" evidence="5">
    <location>
        <position position="161"/>
    </location>
</feature>
<evidence type="ECO:0000256" key="4">
    <source>
        <dbReference type="ARBA" id="ARBA00022786"/>
    </source>
</evidence>
<comment type="caution">
    <text evidence="7">The sequence shown here is derived from an EMBL/GenBank/DDBJ whole genome shotgun (WGS) entry which is preliminary data.</text>
</comment>
<keyword evidence="3" id="KW-0808">Transferase</keyword>
<keyword evidence="4 5" id="KW-0833">Ubl conjugation pathway</keyword>
<dbReference type="OMA" id="WEANSIY"/>
<dbReference type="InterPro" id="IPR035983">
    <property type="entry name" value="Hect_E3_ubiquitin_ligase"/>
</dbReference>
<sequence length="193" mass="22006">MGFPSDSDEKCIIKQCETRTVELKPGGSDISVTFDTRREYVDLYCRWQLEGASARQFQLLAQGFEKVVDSALWSFLTAEEAGEQEMSCFRECKIDSYDASDPYIEDFWSVLQSFDTARLKKFLAFTTGTNRAPLNGLRDVRLVVQKHGVEPTTRLPTAQTCFNLLLLPRYESRDKMEQLLCLAIENSEGFGLQ</sequence>
<dbReference type="SMART" id="SM00119">
    <property type="entry name" value="HECTc"/>
    <property type="match status" value="1"/>
</dbReference>
<evidence type="ECO:0000313" key="8">
    <source>
        <dbReference type="Proteomes" id="UP000186817"/>
    </source>
</evidence>
<dbReference type="PANTHER" id="PTHR45700:SF8">
    <property type="entry name" value="HECT-TYPE E3 UBIQUITIN TRANSFERASE"/>
    <property type="match status" value="1"/>
</dbReference>
<dbReference type="OrthoDB" id="409931at2759"/>
<feature type="domain" description="HECT" evidence="6">
    <location>
        <begin position="22"/>
        <end position="193"/>
    </location>
</feature>
<dbReference type="InterPro" id="IPR044611">
    <property type="entry name" value="E3A/B/C-like"/>
</dbReference>
<dbReference type="EC" id="2.3.2.26" evidence="2"/>
<dbReference type="Gene3D" id="3.30.2160.10">
    <property type="entry name" value="Hect, E3 ligase catalytic domain"/>
    <property type="match status" value="1"/>
</dbReference>
<evidence type="ECO:0000313" key="7">
    <source>
        <dbReference type="EMBL" id="OLQ13963.1"/>
    </source>
</evidence>
<name>A0A1Q9F2T6_SYMMI</name>
<keyword evidence="8" id="KW-1185">Reference proteome</keyword>
<dbReference type="EMBL" id="LSRX01000021">
    <property type="protein sequence ID" value="OLQ13963.1"/>
    <property type="molecule type" value="Genomic_DNA"/>
</dbReference>
<evidence type="ECO:0000256" key="5">
    <source>
        <dbReference type="PROSITE-ProRule" id="PRU00104"/>
    </source>
</evidence>
<organism evidence="7 8">
    <name type="scientific">Symbiodinium microadriaticum</name>
    <name type="common">Dinoflagellate</name>
    <name type="synonym">Zooxanthella microadriatica</name>
    <dbReference type="NCBI Taxonomy" id="2951"/>
    <lineage>
        <taxon>Eukaryota</taxon>
        <taxon>Sar</taxon>
        <taxon>Alveolata</taxon>
        <taxon>Dinophyceae</taxon>
        <taxon>Suessiales</taxon>
        <taxon>Symbiodiniaceae</taxon>
        <taxon>Symbiodinium</taxon>
    </lineage>
</organism>
<proteinExistence type="predicted"/>
<protein>
    <recommendedName>
        <fullName evidence="2">HECT-type E3 ubiquitin transferase</fullName>
        <ecNumber evidence="2">2.3.2.26</ecNumber>
    </recommendedName>
</protein>
<reference evidence="7 8" key="1">
    <citation type="submission" date="2016-02" db="EMBL/GenBank/DDBJ databases">
        <title>Genome analysis of coral dinoflagellate symbionts highlights evolutionary adaptations to a symbiotic lifestyle.</title>
        <authorList>
            <person name="Aranda M."/>
            <person name="Li Y."/>
            <person name="Liew Y.J."/>
            <person name="Baumgarten S."/>
            <person name="Simakov O."/>
            <person name="Wilson M."/>
            <person name="Piel J."/>
            <person name="Ashoor H."/>
            <person name="Bougouffa S."/>
            <person name="Bajic V.B."/>
            <person name="Ryu T."/>
            <person name="Ravasi T."/>
            <person name="Bayer T."/>
            <person name="Micklem G."/>
            <person name="Kim H."/>
            <person name="Bhak J."/>
            <person name="Lajeunesse T.C."/>
            <person name="Voolstra C.R."/>
        </authorList>
    </citation>
    <scope>NUCLEOTIDE SEQUENCE [LARGE SCALE GENOMIC DNA]</scope>
    <source>
        <strain evidence="7 8">CCMP2467</strain>
    </source>
</reference>
<dbReference type="Gene3D" id="3.30.2410.10">
    <property type="entry name" value="Hect, E3 ligase catalytic domain"/>
    <property type="match status" value="1"/>
</dbReference>
<evidence type="ECO:0000256" key="3">
    <source>
        <dbReference type="ARBA" id="ARBA00022679"/>
    </source>
</evidence>
<accession>A0A1Q9F2T6</accession>
<dbReference type="AlphaFoldDB" id="A0A1Q9F2T6"/>
<dbReference type="Proteomes" id="UP000186817">
    <property type="component" value="Unassembled WGS sequence"/>
</dbReference>